<keyword evidence="3" id="KW-0472">Membrane</keyword>
<keyword evidence="3" id="KW-0812">Transmembrane</keyword>
<name>A0A1G7BYE3_9PROT</name>
<dbReference type="Pfam" id="PF02397">
    <property type="entry name" value="Bac_transf"/>
    <property type="match status" value="1"/>
</dbReference>
<sequence>MHSLENVTTTAIPPWLYQGGGRTNFSNLLERIVACGLLILASPIMLMVAITLYFAQGSPVIYSGRRIGQFGQDFLIRKFRTLENGAEQRVRGQVLQARSNDVTPLGRYLRATRIDELPQLWNVAMGEMSLFGPRPIRHAFFHEHRDILPCIVERPPYKPGLIGPVQLYMPHGASQRIRYRFFRHLYLRPNVEPPNSFRLAALCGGAMARLGVSLLMHHSAPGAWLTHDRRQSYRCKTEGRVTLTRHGADGEKTVIGNVLDIDDHACTLTSVDVALSAGDVVVFEVRRKRRGLWQIRSARCRVVRVNPLNRPGTKHEVLVFFEPASDVGQYVLERYILGKTLL</sequence>
<proteinExistence type="inferred from homology"/>
<evidence type="ECO:0000259" key="4">
    <source>
        <dbReference type="Pfam" id="PF02397"/>
    </source>
</evidence>
<dbReference type="GO" id="GO:0016780">
    <property type="term" value="F:phosphotransferase activity, for other substituted phosphate groups"/>
    <property type="evidence" value="ECO:0007669"/>
    <property type="project" value="TreeGrafter"/>
</dbReference>
<dbReference type="EMBL" id="FNAP01000005">
    <property type="protein sequence ID" value="SDE32118.1"/>
    <property type="molecule type" value="Genomic_DNA"/>
</dbReference>
<evidence type="ECO:0000313" key="6">
    <source>
        <dbReference type="Proteomes" id="UP000199412"/>
    </source>
</evidence>
<evidence type="ECO:0000313" key="5">
    <source>
        <dbReference type="EMBL" id="SDE32118.1"/>
    </source>
</evidence>
<comment type="similarity">
    <text evidence="1">Belongs to the bacterial sugar transferase family.</text>
</comment>
<dbReference type="Proteomes" id="UP000199412">
    <property type="component" value="Unassembled WGS sequence"/>
</dbReference>
<dbReference type="InterPro" id="IPR003362">
    <property type="entry name" value="Bact_transf"/>
</dbReference>
<keyword evidence="3" id="KW-1133">Transmembrane helix</keyword>
<dbReference type="AlphaFoldDB" id="A0A1G7BYE3"/>
<organism evidence="5 6">
    <name type="scientific">Rhodospira trueperi</name>
    <dbReference type="NCBI Taxonomy" id="69960"/>
    <lineage>
        <taxon>Bacteria</taxon>
        <taxon>Pseudomonadati</taxon>
        <taxon>Pseudomonadota</taxon>
        <taxon>Alphaproteobacteria</taxon>
        <taxon>Rhodospirillales</taxon>
        <taxon>Rhodospirillaceae</taxon>
        <taxon>Rhodospira</taxon>
    </lineage>
</organism>
<feature type="transmembrane region" description="Helical" evidence="3">
    <location>
        <begin position="32"/>
        <end position="55"/>
    </location>
</feature>
<gene>
    <name evidence="5" type="ORF">SAMN05421720_105228</name>
</gene>
<keyword evidence="5" id="KW-0808">Transferase</keyword>
<keyword evidence="2" id="KW-0270">Exopolysaccharide synthesis</keyword>
<dbReference type="RefSeq" id="WP_281242522.1">
    <property type="nucleotide sequence ID" value="NZ_FNAP01000005.1"/>
</dbReference>
<dbReference type="PANTHER" id="PTHR30576:SF0">
    <property type="entry name" value="UNDECAPRENYL-PHOSPHATE N-ACETYLGALACTOSAMINYL 1-PHOSPHATE TRANSFERASE-RELATED"/>
    <property type="match status" value="1"/>
</dbReference>
<evidence type="ECO:0000256" key="2">
    <source>
        <dbReference type="ARBA" id="ARBA00023169"/>
    </source>
</evidence>
<dbReference type="GO" id="GO:0000271">
    <property type="term" value="P:polysaccharide biosynthetic process"/>
    <property type="evidence" value="ECO:0007669"/>
    <property type="project" value="UniProtKB-KW"/>
</dbReference>
<protein>
    <submittedName>
        <fullName evidence="5">Sugar transferase</fullName>
    </submittedName>
</protein>
<feature type="domain" description="Bacterial sugar transferase" evidence="4">
    <location>
        <begin position="28"/>
        <end position="172"/>
    </location>
</feature>
<evidence type="ECO:0000256" key="1">
    <source>
        <dbReference type="ARBA" id="ARBA00006464"/>
    </source>
</evidence>
<reference evidence="5 6" key="1">
    <citation type="submission" date="2016-10" db="EMBL/GenBank/DDBJ databases">
        <authorList>
            <person name="de Groot N.N."/>
        </authorList>
    </citation>
    <scope>NUCLEOTIDE SEQUENCE [LARGE SCALE GENOMIC DNA]</scope>
    <source>
        <strain evidence="5 6">ATCC 700224</strain>
    </source>
</reference>
<dbReference type="STRING" id="69960.SAMN05421720_105228"/>
<dbReference type="PANTHER" id="PTHR30576">
    <property type="entry name" value="COLANIC BIOSYNTHESIS UDP-GLUCOSE LIPID CARRIER TRANSFERASE"/>
    <property type="match status" value="1"/>
</dbReference>
<accession>A0A1G7BYE3</accession>
<keyword evidence="6" id="KW-1185">Reference proteome</keyword>
<evidence type="ECO:0000256" key="3">
    <source>
        <dbReference type="SAM" id="Phobius"/>
    </source>
</evidence>